<keyword evidence="1 3" id="KW-0238">DNA-binding</keyword>
<dbReference type="PROSITE" id="PS50943">
    <property type="entry name" value="HTH_CROC1"/>
    <property type="match status" value="1"/>
</dbReference>
<evidence type="ECO:0000313" key="3">
    <source>
        <dbReference type="EMBL" id="PVE77843.1"/>
    </source>
</evidence>
<dbReference type="EMBL" id="QDFT01000006">
    <property type="protein sequence ID" value="PVE77843.1"/>
    <property type="molecule type" value="Genomic_DNA"/>
</dbReference>
<dbReference type="PANTHER" id="PTHR46797">
    <property type="entry name" value="HTH-TYPE TRANSCRIPTIONAL REGULATOR"/>
    <property type="match status" value="1"/>
</dbReference>
<accession>A0A2T7WTC1</accession>
<dbReference type="InterPro" id="IPR014710">
    <property type="entry name" value="RmlC-like_jellyroll"/>
</dbReference>
<dbReference type="Gene3D" id="1.10.260.40">
    <property type="entry name" value="lambda repressor-like DNA-binding domains"/>
    <property type="match status" value="1"/>
</dbReference>
<name>A0A2T7WTC1_MICTE</name>
<evidence type="ECO:0000256" key="1">
    <source>
        <dbReference type="ARBA" id="ARBA00023125"/>
    </source>
</evidence>
<feature type="domain" description="HTH cro/C1-type" evidence="2">
    <location>
        <begin position="11"/>
        <end position="65"/>
    </location>
</feature>
<dbReference type="AlphaFoldDB" id="A0A2T7WTC1"/>
<evidence type="ECO:0000313" key="4">
    <source>
        <dbReference type="Proteomes" id="UP000244649"/>
    </source>
</evidence>
<dbReference type="Pfam" id="PF01381">
    <property type="entry name" value="HTH_3"/>
    <property type="match status" value="1"/>
</dbReference>
<dbReference type="GO" id="GO:0003677">
    <property type="term" value="F:DNA binding"/>
    <property type="evidence" value="ECO:0007669"/>
    <property type="project" value="UniProtKB-KW"/>
</dbReference>
<proteinExistence type="predicted"/>
<dbReference type="GO" id="GO:0005829">
    <property type="term" value="C:cytosol"/>
    <property type="evidence" value="ECO:0007669"/>
    <property type="project" value="TreeGrafter"/>
</dbReference>
<evidence type="ECO:0000259" key="2">
    <source>
        <dbReference type="PROSITE" id="PS50943"/>
    </source>
</evidence>
<protein>
    <submittedName>
        <fullName evidence="3">DNA-binding protein</fullName>
    </submittedName>
</protein>
<sequence length="191" mass="20767">MAANDILARNLRRFREERKLSLAELGRRSGLSKQTVLLVEAGSGNPTIDTIDRLALALDVSPRALLSEMGTEVLVNRAQEGRWQQQGGADVRQLDQAFGSGYVVNALIRLRSGDEPFLCPARSRGSLRHCYVVDGVVSIGPVAKTVTGRRGDFVRFPADTDHVFETLTETAEVLVCTTAPQLSMAGGVRVF</sequence>
<comment type="caution">
    <text evidence="3">The sequence shown here is derived from an EMBL/GenBank/DDBJ whole genome shotgun (WGS) entry which is preliminary data.</text>
</comment>
<dbReference type="InterPro" id="IPR050807">
    <property type="entry name" value="TransReg_Diox_bact_type"/>
</dbReference>
<dbReference type="CDD" id="cd00093">
    <property type="entry name" value="HTH_XRE"/>
    <property type="match status" value="1"/>
</dbReference>
<gene>
    <name evidence="3" type="ORF">DC432_03860</name>
</gene>
<dbReference type="Proteomes" id="UP000244649">
    <property type="component" value="Unassembled WGS sequence"/>
</dbReference>
<dbReference type="PANTHER" id="PTHR46797:SF1">
    <property type="entry name" value="METHYLPHOSPHONATE SYNTHASE"/>
    <property type="match status" value="1"/>
</dbReference>
<dbReference type="InterPro" id="IPR001387">
    <property type="entry name" value="Cro/C1-type_HTH"/>
</dbReference>
<dbReference type="GO" id="GO:0003700">
    <property type="term" value="F:DNA-binding transcription factor activity"/>
    <property type="evidence" value="ECO:0007669"/>
    <property type="project" value="TreeGrafter"/>
</dbReference>
<dbReference type="InterPro" id="IPR011051">
    <property type="entry name" value="RmlC_Cupin_sf"/>
</dbReference>
<dbReference type="InterPro" id="IPR010982">
    <property type="entry name" value="Lambda_DNA-bd_dom_sf"/>
</dbReference>
<dbReference type="SMART" id="SM00530">
    <property type="entry name" value="HTH_XRE"/>
    <property type="match status" value="1"/>
</dbReference>
<organism evidence="3 4">
    <name type="scientific">Microbacterium testaceum</name>
    <name type="common">Aureobacterium testaceum</name>
    <name type="synonym">Brevibacterium testaceum</name>
    <dbReference type="NCBI Taxonomy" id="2033"/>
    <lineage>
        <taxon>Bacteria</taxon>
        <taxon>Bacillati</taxon>
        <taxon>Actinomycetota</taxon>
        <taxon>Actinomycetes</taxon>
        <taxon>Micrococcales</taxon>
        <taxon>Microbacteriaceae</taxon>
        <taxon>Microbacterium</taxon>
    </lineage>
</organism>
<dbReference type="SUPFAM" id="SSF51182">
    <property type="entry name" value="RmlC-like cupins"/>
    <property type="match status" value="1"/>
</dbReference>
<dbReference type="SUPFAM" id="SSF47413">
    <property type="entry name" value="lambda repressor-like DNA-binding domains"/>
    <property type="match status" value="1"/>
</dbReference>
<dbReference type="Gene3D" id="2.60.120.10">
    <property type="entry name" value="Jelly Rolls"/>
    <property type="match status" value="1"/>
</dbReference>
<reference evidence="3 4" key="1">
    <citation type="submission" date="2018-04" db="EMBL/GenBank/DDBJ databases">
        <authorList>
            <person name="Go L.Y."/>
            <person name="Mitchell J.A."/>
        </authorList>
    </citation>
    <scope>NUCLEOTIDE SEQUENCE [LARGE SCALE GENOMIC DNA]</scope>
    <source>
        <strain evidence="3 4">TPD7010</strain>
    </source>
</reference>
<dbReference type="RefSeq" id="WP_116536759.1">
    <property type="nucleotide sequence ID" value="NZ_JAQDQE010000003.1"/>
</dbReference>